<dbReference type="Pfam" id="PF01965">
    <property type="entry name" value="DJ-1_PfpI"/>
    <property type="match status" value="1"/>
</dbReference>
<dbReference type="AlphaFoldDB" id="A0A8J3DZL3"/>
<evidence type="ECO:0000259" key="1">
    <source>
        <dbReference type="Pfam" id="PF01965"/>
    </source>
</evidence>
<dbReference type="InterPro" id="IPR029062">
    <property type="entry name" value="Class_I_gatase-like"/>
</dbReference>
<dbReference type="InterPro" id="IPR002818">
    <property type="entry name" value="DJ-1/PfpI"/>
</dbReference>
<evidence type="ECO:0000313" key="2">
    <source>
        <dbReference type="EMBL" id="GGE55106.1"/>
    </source>
</evidence>
<feature type="domain" description="DJ-1/PfpI" evidence="1">
    <location>
        <begin position="2"/>
        <end position="181"/>
    </location>
</feature>
<accession>A0A8J3DZL3</accession>
<dbReference type="GO" id="GO:0006355">
    <property type="term" value="P:regulation of DNA-templated transcription"/>
    <property type="evidence" value="ECO:0007669"/>
    <property type="project" value="TreeGrafter"/>
</dbReference>
<reference evidence="2" key="1">
    <citation type="journal article" date="2014" name="Int. J. Syst. Evol. Microbiol.">
        <title>Complete genome sequence of Corynebacterium casei LMG S-19264T (=DSM 44701T), isolated from a smear-ripened cheese.</title>
        <authorList>
            <consortium name="US DOE Joint Genome Institute (JGI-PGF)"/>
            <person name="Walter F."/>
            <person name="Albersmeier A."/>
            <person name="Kalinowski J."/>
            <person name="Ruckert C."/>
        </authorList>
    </citation>
    <scope>NUCLEOTIDE SEQUENCE</scope>
    <source>
        <strain evidence="2">CGMCC 1.15371</strain>
    </source>
</reference>
<comment type="caution">
    <text evidence="2">The sequence shown here is derived from an EMBL/GenBank/DDBJ whole genome shotgun (WGS) entry which is preliminary data.</text>
</comment>
<protein>
    <recommendedName>
        <fullName evidence="1">DJ-1/PfpI domain-containing protein</fullName>
    </recommendedName>
</protein>
<dbReference type="EMBL" id="BMIR01000028">
    <property type="protein sequence ID" value="GGE55106.1"/>
    <property type="molecule type" value="Genomic_DNA"/>
</dbReference>
<dbReference type="PANTHER" id="PTHR43130">
    <property type="entry name" value="ARAC-FAMILY TRANSCRIPTIONAL REGULATOR"/>
    <property type="match status" value="1"/>
</dbReference>
<organism evidence="2 3">
    <name type="scientific">Pullulanibacillus camelliae</name>
    <dbReference type="NCBI Taxonomy" id="1707096"/>
    <lineage>
        <taxon>Bacteria</taxon>
        <taxon>Bacillati</taxon>
        <taxon>Bacillota</taxon>
        <taxon>Bacilli</taxon>
        <taxon>Bacillales</taxon>
        <taxon>Sporolactobacillaceae</taxon>
        <taxon>Pullulanibacillus</taxon>
    </lineage>
</organism>
<reference evidence="2" key="2">
    <citation type="submission" date="2020-09" db="EMBL/GenBank/DDBJ databases">
        <authorList>
            <person name="Sun Q."/>
            <person name="Zhou Y."/>
        </authorList>
    </citation>
    <scope>NUCLEOTIDE SEQUENCE</scope>
    <source>
        <strain evidence="2">CGMCC 1.15371</strain>
    </source>
</reference>
<gene>
    <name evidence="2" type="ORF">GCM10011391_37620</name>
</gene>
<proteinExistence type="predicted"/>
<dbReference type="PANTHER" id="PTHR43130:SF2">
    <property type="entry name" value="DJ-1_PFPI DOMAIN-CONTAINING PROTEIN"/>
    <property type="match status" value="1"/>
</dbReference>
<dbReference type="SUPFAM" id="SSF52317">
    <property type="entry name" value="Class I glutamine amidotransferase-like"/>
    <property type="match status" value="1"/>
</dbReference>
<dbReference type="InterPro" id="IPR052158">
    <property type="entry name" value="INH-QAR"/>
</dbReference>
<dbReference type="Proteomes" id="UP000628775">
    <property type="component" value="Unassembled WGS sequence"/>
</dbReference>
<dbReference type="CDD" id="cd03139">
    <property type="entry name" value="GATase1_PfpI_2"/>
    <property type="match status" value="1"/>
</dbReference>
<dbReference type="RefSeq" id="WP_188698481.1">
    <property type="nucleotide sequence ID" value="NZ_BMIR01000028.1"/>
</dbReference>
<keyword evidence="3" id="KW-1185">Reference proteome</keyword>
<sequence>MNVQIVLFDGFDVLDALAPYEVFMAAATYSKETINVELVSAEGAREVISGDNYLKLQASSKLDVSRQGILIIPGASGPLDDADPNSVPMKLKRATETPLGQLLKKAWAQPDLLIATVCGGSLILAMNDLLEGRHAATHHMGMELLNATGASAVHARVVDDIQLISSGGVTSGLDLSLYLIERELGPHIAIEVEHLLEYERRGTVWKSSEKVPTDTFQRSSELGSPLPATHEPNEASTFMGKWDTLISTPIGKLSVLFDLACKDGQIIGTAKQGQEEATPLINPIQEGDRFMWKLKVTKPMRLSLHFNVSIKGDTMIGEAKAGMLPASKLTGQRIS</sequence>
<dbReference type="Gene3D" id="3.40.50.880">
    <property type="match status" value="1"/>
</dbReference>
<evidence type="ECO:0000313" key="3">
    <source>
        <dbReference type="Proteomes" id="UP000628775"/>
    </source>
</evidence>
<name>A0A8J3DZL3_9BACL</name>